<keyword evidence="3" id="KW-1185">Reference proteome</keyword>
<feature type="region of interest" description="Disordered" evidence="1">
    <location>
        <begin position="56"/>
        <end position="78"/>
    </location>
</feature>
<reference evidence="2 3" key="1">
    <citation type="submission" date="2019-07" db="EMBL/GenBank/DDBJ databases">
        <authorList>
            <person name="Zhou L.-Y."/>
        </authorList>
    </citation>
    <scope>NUCLEOTIDE SEQUENCE [LARGE SCALE GENOMIC DNA]</scope>
    <source>
        <strain evidence="2 3">YIM 101269</strain>
    </source>
</reference>
<gene>
    <name evidence="2" type="ORF">FOJ82_14510</name>
</gene>
<dbReference type="RefSeq" id="WP_143939201.1">
    <property type="nucleotide sequence ID" value="NZ_VKKG01000006.1"/>
</dbReference>
<dbReference type="AlphaFoldDB" id="A0A553JX81"/>
<name>A0A553JX81_9ACTN</name>
<accession>A0A553JX81</accession>
<dbReference type="EMBL" id="VKKG01000006">
    <property type="protein sequence ID" value="TRY17058.1"/>
    <property type="molecule type" value="Genomic_DNA"/>
</dbReference>
<dbReference type="Proteomes" id="UP000317638">
    <property type="component" value="Unassembled WGS sequence"/>
</dbReference>
<organism evidence="2 3">
    <name type="scientific">Tessaracoccus rhinocerotis</name>
    <dbReference type="NCBI Taxonomy" id="1689449"/>
    <lineage>
        <taxon>Bacteria</taxon>
        <taxon>Bacillati</taxon>
        <taxon>Actinomycetota</taxon>
        <taxon>Actinomycetes</taxon>
        <taxon>Propionibacteriales</taxon>
        <taxon>Propionibacteriaceae</taxon>
        <taxon>Tessaracoccus</taxon>
    </lineage>
</organism>
<sequence length="78" mass="8643">MGNAPEGFEYSVRKDGTVAITHHGRQAGVLRGRRASDFLADVGAGDEQQLMARVTGNYRHGNERAARDHPRNSGRQRR</sequence>
<evidence type="ECO:0000313" key="2">
    <source>
        <dbReference type="EMBL" id="TRY17058.1"/>
    </source>
</evidence>
<protein>
    <submittedName>
        <fullName evidence="2">Uncharacterized protein</fullName>
    </submittedName>
</protein>
<evidence type="ECO:0000313" key="3">
    <source>
        <dbReference type="Proteomes" id="UP000317638"/>
    </source>
</evidence>
<comment type="caution">
    <text evidence="2">The sequence shown here is derived from an EMBL/GenBank/DDBJ whole genome shotgun (WGS) entry which is preliminary data.</text>
</comment>
<dbReference type="OrthoDB" id="7869604at2"/>
<evidence type="ECO:0000256" key="1">
    <source>
        <dbReference type="SAM" id="MobiDB-lite"/>
    </source>
</evidence>
<proteinExistence type="predicted"/>
<feature type="compositionally biased region" description="Basic and acidic residues" evidence="1">
    <location>
        <begin position="60"/>
        <end position="71"/>
    </location>
</feature>